<evidence type="ECO:0000313" key="2">
    <source>
        <dbReference type="Proteomes" id="UP000078113"/>
    </source>
</evidence>
<name>A0A8X7NGJ3_9BASI</name>
<organism evidence="1 2">
    <name type="scientific">Tilletia walkeri</name>
    <dbReference type="NCBI Taxonomy" id="117179"/>
    <lineage>
        <taxon>Eukaryota</taxon>
        <taxon>Fungi</taxon>
        <taxon>Dikarya</taxon>
        <taxon>Basidiomycota</taxon>
        <taxon>Ustilaginomycotina</taxon>
        <taxon>Exobasidiomycetes</taxon>
        <taxon>Tilletiales</taxon>
        <taxon>Tilletiaceae</taxon>
        <taxon>Tilletia</taxon>
    </lineage>
</organism>
<comment type="caution">
    <text evidence="1">The sequence shown here is derived from an EMBL/GenBank/DDBJ whole genome shotgun (WGS) entry which is preliminary data.</text>
</comment>
<dbReference type="AlphaFoldDB" id="A0A8X7NGJ3"/>
<gene>
    <name evidence="1" type="ORF">A4X09_0g330</name>
</gene>
<protein>
    <submittedName>
        <fullName evidence="1">Uncharacterized protein</fullName>
    </submittedName>
</protein>
<keyword evidence="2" id="KW-1185">Reference proteome</keyword>
<dbReference type="EMBL" id="LWDG02000006">
    <property type="protein sequence ID" value="KAE8271970.1"/>
    <property type="molecule type" value="Genomic_DNA"/>
</dbReference>
<reference evidence="1" key="2">
    <citation type="journal article" date="2019" name="IMA Fungus">
        <title>Genome sequencing and comparison of five Tilletia species to identify candidate genes for the detection of regulated species infecting wheat.</title>
        <authorList>
            <person name="Nguyen H.D.T."/>
            <person name="Sultana T."/>
            <person name="Kesanakurti P."/>
            <person name="Hambleton S."/>
        </authorList>
    </citation>
    <scope>NUCLEOTIDE SEQUENCE</scope>
    <source>
        <strain evidence="1">DAOMC 236422</strain>
    </source>
</reference>
<evidence type="ECO:0000313" key="1">
    <source>
        <dbReference type="EMBL" id="KAE8271970.1"/>
    </source>
</evidence>
<accession>A0A8X7NGJ3</accession>
<dbReference type="Proteomes" id="UP000078113">
    <property type="component" value="Unassembled WGS sequence"/>
</dbReference>
<sequence>MPTDTTSIRWMNLLSAHAFSYSAPTPSPSQQLRPRTSRGRAAELATMPEKLTLKKASQARSATTLWTHPTLSVVIPVIWAMMRMSPTPRFVKASPTQAQRKTKERLLAVGQVSSRRSEML</sequence>
<proteinExistence type="predicted"/>
<reference evidence="1" key="1">
    <citation type="submission" date="2016-04" db="EMBL/GenBank/DDBJ databases">
        <authorList>
            <person name="Nguyen H.D."/>
            <person name="Samba Siva P."/>
            <person name="Cullis J."/>
            <person name="Levesque C.A."/>
            <person name="Hambleton S."/>
        </authorList>
    </citation>
    <scope>NUCLEOTIDE SEQUENCE</scope>
    <source>
        <strain evidence="1">DAOMC 236422</strain>
    </source>
</reference>